<dbReference type="Pfam" id="PF04149">
    <property type="entry name" value="DUF397"/>
    <property type="match status" value="1"/>
</dbReference>
<reference evidence="2" key="1">
    <citation type="submission" date="2022-10" db="EMBL/GenBank/DDBJ databases">
        <title>Cytochrome P450 Catalyzes Benzene Ring Formation in the Biosynthesis of Trialkyl-Substituted Aromatic Polyketides.</title>
        <authorList>
            <person name="Zhao E."/>
            <person name="Ge H."/>
        </authorList>
    </citation>
    <scope>NUCLEOTIDE SEQUENCE</scope>
    <source>
        <strain evidence="2">NA0869</strain>
    </source>
</reference>
<dbReference type="RefSeq" id="WP_264248851.1">
    <property type="nucleotide sequence ID" value="NZ_CP107567.1"/>
</dbReference>
<sequence length="68" mass="7071">MNVEPNSYSVPALKWFKSSYSAGDGGECVEVAAADGAVLVRDSKNVGLPHIAVGPAGWACFVQFTAAR</sequence>
<evidence type="ECO:0000313" key="3">
    <source>
        <dbReference type="Proteomes" id="UP001163878"/>
    </source>
</evidence>
<gene>
    <name evidence="2" type="ORF">OGH68_31920</name>
</gene>
<accession>A0ABY6IF26</accession>
<dbReference type="InterPro" id="IPR007278">
    <property type="entry name" value="DUF397"/>
</dbReference>
<organism evidence="2 3">
    <name type="scientific">Streptomyces peucetius</name>
    <dbReference type="NCBI Taxonomy" id="1950"/>
    <lineage>
        <taxon>Bacteria</taxon>
        <taxon>Bacillati</taxon>
        <taxon>Actinomycetota</taxon>
        <taxon>Actinomycetes</taxon>
        <taxon>Kitasatosporales</taxon>
        <taxon>Streptomycetaceae</taxon>
        <taxon>Streptomyces</taxon>
    </lineage>
</organism>
<name>A0ABY6IF26_STRPE</name>
<evidence type="ECO:0000259" key="1">
    <source>
        <dbReference type="Pfam" id="PF04149"/>
    </source>
</evidence>
<dbReference type="EMBL" id="CP107567">
    <property type="protein sequence ID" value="UYQ65615.1"/>
    <property type="molecule type" value="Genomic_DNA"/>
</dbReference>
<protein>
    <submittedName>
        <fullName evidence="2">DUF397 domain-containing protein</fullName>
    </submittedName>
</protein>
<evidence type="ECO:0000313" key="2">
    <source>
        <dbReference type="EMBL" id="UYQ65615.1"/>
    </source>
</evidence>
<feature type="domain" description="DUF397" evidence="1">
    <location>
        <begin position="13"/>
        <end position="63"/>
    </location>
</feature>
<keyword evidence="3" id="KW-1185">Reference proteome</keyword>
<proteinExistence type="predicted"/>
<dbReference type="Proteomes" id="UP001163878">
    <property type="component" value="Chromosome"/>
</dbReference>